<feature type="region of interest" description="Disordered" evidence="1">
    <location>
        <begin position="304"/>
        <end position="361"/>
    </location>
</feature>
<sequence>MIEEPPNPAHLKLKAATAVATVALAAGLLLFDWDAQTGHQTVFSSVRPTVKVLLTAIEDGDSLPELADSLADFVPHASRQALSDGLCELDAVVKCPAGSASQPDYAWMQPAEQEAQQQAAVGGQVANEPADAGIARQQQQQQQGAGGPSALSVAAAEFRPAAATLPTASMAALDRCGRTAASAAQQDEYADSWQHSQRLGGSGGDWQACASVWDASEAAEAAADAAAAHEKVAGGPAAEAAFLAVLGEQFPLFSAAALAQLFAEQGSSLAATIHTLCGLEAELEGQATAAAAVGTQQAAGPAFTADDFPSLGGPTAASSANSQARNAAGYASKARAAAELPGQPRSSGGPGARQRPAAAVAAGATERAAPIWQAQGVQQFATGAAAAQEYAELRAEARDHARLRNAYFQQATQAYLAGNKRLARELGAKGRWHGEQMHAAHAAAAAETFTRRNPGAAAAIVGSSGSGTRSGGVQTIDLHGLHVSEALQLLEGLLLQLQSGSGGGAGRARRLRVVVGAGTHGKVPARLPAAVRRYLQEQGLSFSEPYAGLLEVSLQ</sequence>
<organism evidence="3 4">
    <name type="scientific">Chlorella ohadii</name>
    <dbReference type="NCBI Taxonomy" id="2649997"/>
    <lineage>
        <taxon>Eukaryota</taxon>
        <taxon>Viridiplantae</taxon>
        <taxon>Chlorophyta</taxon>
        <taxon>core chlorophytes</taxon>
        <taxon>Trebouxiophyceae</taxon>
        <taxon>Chlorellales</taxon>
        <taxon>Chlorellaceae</taxon>
        <taxon>Chlorella clade</taxon>
        <taxon>Chlorella</taxon>
    </lineage>
</organism>
<name>A0AAD5DXK1_9CHLO</name>
<proteinExistence type="predicted"/>
<evidence type="ECO:0000256" key="1">
    <source>
        <dbReference type="SAM" id="MobiDB-lite"/>
    </source>
</evidence>
<reference evidence="3" key="1">
    <citation type="submission" date="2020-11" db="EMBL/GenBank/DDBJ databases">
        <title>Chlorella ohadii genome sequencing and assembly.</title>
        <authorList>
            <person name="Murik O."/>
            <person name="Treves H."/>
            <person name="Kedem I."/>
            <person name="Shotland Y."/>
            <person name="Kaplan A."/>
        </authorList>
    </citation>
    <scope>NUCLEOTIDE SEQUENCE</scope>
    <source>
        <strain evidence="3">1</strain>
    </source>
</reference>
<dbReference type="InterPro" id="IPR013899">
    <property type="entry name" value="DUF1771"/>
</dbReference>
<keyword evidence="4" id="KW-1185">Reference proteome</keyword>
<dbReference type="SUPFAM" id="SSF160443">
    <property type="entry name" value="SMR domain-like"/>
    <property type="match status" value="1"/>
</dbReference>
<dbReference type="InterPro" id="IPR053242">
    <property type="entry name" value="PAM2-like_domain"/>
</dbReference>
<dbReference type="SMART" id="SM01162">
    <property type="entry name" value="DUF1771"/>
    <property type="match status" value="1"/>
</dbReference>
<dbReference type="InterPro" id="IPR036063">
    <property type="entry name" value="Smr_dom_sf"/>
</dbReference>
<dbReference type="PANTHER" id="PTHR46651:SF1">
    <property type="entry name" value="SMALL MUTS RELATED FAMILY PROTEIN"/>
    <property type="match status" value="1"/>
</dbReference>
<feature type="compositionally biased region" description="Low complexity" evidence="1">
    <location>
        <begin position="352"/>
        <end position="361"/>
    </location>
</feature>
<evidence type="ECO:0000313" key="4">
    <source>
        <dbReference type="Proteomes" id="UP001205105"/>
    </source>
</evidence>
<dbReference type="EMBL" id="JADXDR010000032">
    <property type="protein sequence ID" value="KAI7844239.1"/>
    <property type="molecule type" value="Genomic_DNA"/>
</dbReference>
<dbReference type="Pfam" id="PF08590">
    <property type="entry name" value="DUF1771"/>
    <property type="match status" value="1"/>
</dbReference>
<dbReference type="Proteomes" id="UP001205105">
    <property type="component" value="Unassembled WGS sequence"/>
</dbReference>
<comment type="caution">
    <text evidence="3">The sequence shown here is derived from an EMBL/GenBank/DDBJ whole genome shotgun (WGS) entry which is preliminary data.</text>
</comment>
<dbReference type="PANTHER" id="PTHR46651">
    <property type="entry name" value="POLYADENYLATE-BINDING PROTEIN-INTERACTING PROTEIN 7"/>
    <property type="match status" value="1"/>
</dbReference>
<evidence type="ECO:0000313" key="3">
    <source>
        <dbReference type="EMBL" id="KAI7844239.1"/>
    </source>
</evidence>
<dbReference type="Pfam" id="PF01713">
    <property type="entry name" value="Smr"/>
    <property type="match status" value="1"/>
</dbReference>
<feature type="domain" description="Smr" evidence="2">
    <location>
        <begin position="476"/>
        <end position="555"/>
    </location>
</feature>
<dbReference type="AlphaFoldDB" id="A0AAD5DXK1"/>
<protein>
    <recommendedName>
        <fullName evidence="2">Smr domain-containing protein</fullName>
    </recommendedName>
</protein>
<evidence type="ECO:0000259" key="2">
    <source>
        <dbReference type="PROSITE" id="PS50828"/>
    </source>
</evidence>
<dbReference type="InterPro" id="IPR002625">
    <property type="entry name" value="Smr_dom"/>
</dbReference>
<accession>A0AAD5DXK1</accession>
<dbReference type="SMART" id="SM00463">
    <property type="entry name" value="SMR"/>
    <property type="match status" value="1"/>
</dbReference>
<dbReference type="PROSITE" id="PS50828">
    <property type="entry name" value="SMR"/>
    <property type="match status" value="1"/>
</dbReference>
<feature type="compositionally biased region" description="Low complexity" evidence="1">
    <location>
        <begin position="316"/>
        <end position="338"/>
    </location>
</feature>
<gene>
    <name evidence="3" type="ORF">COHA_002038</name>
</gene>
<dbReference type="Gene3D" id="3.30.1370.110">
    <property type="match status" value="1"/>
</dbReference>